<organism evidence="1 2">
    <name type="scientific">Sphingomonas sinipercae</name>
    <dbReference type="NCBI Taxonomy" id="2714944"/>
    <lineage>
        <taxon>Bacteria</taxon>
        <taxon>Pseudomonadati</taxon>
        <taxon>Pseudomonadota</taxon>
        <taxon>Alphaproteobacteria</taxon>
        <taxon>Sphingomonadales</taxon>
        <taxon>Sphingomonadaceae</taxon>
        <taxon>Sphingomonas</taxon>
    </lineage>
</organism>
<dbReference type="PANTHER" id="PTHR39217">
    <property type="match status" value="1"/>
</dbReference>
<accession>A0A6G7ZLH0</accession>
<dbReference type="PANTHER" id="PTHR39217:SF1">
    <property type="entry name" value="GLUTATHIONE SYNTHETASE"/>
    <property type="match status" value="1"/>
</dbReference>
<dbReference type="EMBL" id="CP049871">
    <property type="protein sequence ID" value="QIL01772.1"/>
    <property type="molecule type" value="Genomic_DNA"/>
</dbReference>
<evidence type="ECO:0008006" key="3">
    <source>
        <dbReference type="Google" id="ProtNLM"/>
    </source>
</evidence>
<protein>
    <recommendedName>
        <fullName evidence="3">Transporter</fullName>
    </recommendedName>
</protein>
<dbReference type="InterPro" id="IPR053191">
    <property type="entry name" value="DcsG_Biosynth_Enzyme"/>
</dbReference>
<dbReference type="Proteomes" id="UP000502502">
    <property type="component" value="Chromosome"/>
</dbReference>
<dbReference type="AlphaFoldDB" id="A0A6G7ZLH0"/>
<gene>
    <name evidence="1" type="ORF">G7078_02535</name>
</gene>
<proteinExistence type="predicted"/>
<reference evidence="1 2" key="1">
    <citation type="submission" date="2020-03" db="EMBL/GenBank/DDBJ databases">
        <title>Sphingomonas sp. nov., isolated from fish.</title>
        <authorList>
            <person name="Hyun D.-W."/>
            <person name="Bae J.-W."/>
        </authorList>
    </citation>
    <scope>NUCLEOTIDE SEQUENCE [LARGE SCALE GENOMIC DNA]</scope>
    <source>
        <strain evidence="1 2">HDW15C</strain>
    </source>
</reference>
<name>A0A6G7ZLH0_9SPHN</name>
<dbReference type="KEGG" id="ssin:G7078_02535"/>
<sequence>MKVAILTPAADYAGEWRWAYDLEAKALTDAGMAVEPIAWTDQRDLRGFDLVLPLVAWGYHQDYERWLGFLDRAERDGLKIENPVALLRWNGDKAYLTELGGQGIPTVPTIMVDALDEAGLDRAREALGSGELVVKPPISASSYGTFRIGHGEGVPEPVRGWRMLVQPWLGSIVSAGEYSLIFFGGAFSHCVSKVPVPGEFRVQPEFGGVVTRCDPPAGARDVATAALAAAPTAATYARVDLVVGNDGALQVIELELIEPAFFLAQVPEAGPRFAAAVRSAAERLRE</sequence>
<evidence type="ECO:0000313" key="1">
    <source>
        <dbReference type="EMBL" id="QIL01772.1"/>
    </source>
</evidence>
<dbReference type="RefSeq" id="WP_166092668.1">
    <property type="nucleotide sequence ID" value="NZ_CP049871.1"/>
</dbReference>
<evidence type="ECO:0000313" key="2">
    <source>
        <dbReference type="Proteomes" id="UP000502502"/>
    </source>
</evidence>
<keyword evidence="2" id="KW-1185">Reference proteome</keyword>
<dbReference type="SUPFAM" id="SSF56059">
    <property type="entry name" value="Glutathione synthetase ATP-binding domain-like"/>
    <property type="match status" value="1"/>
</dbReference>